<dbReference type="AlphaFoldDB" id="A0A9D2CZK7"/>
<dbReference type="InterPro" id="IPR036034">
    <property type="entry name" value="PDZ_sf"/>
</dbReference>
<keyword evidence="5 11" id="KW-0812">Transmembrane</keyword>
<dbReference type="CDD" id="cd06163">
    <property type="entry name" value="S2P-M50_PDZ_RseP-like"/>
    <property type="match status" value="1"/>
</dbReference>
<keyword evidence="7" id="KW-0862">Zinc</keyword>
<dbReference type="InterPro" id="IPR008915">
    <property type="entry name" value="Peptidase_M50"/>
</dbReference>
<evidence type="ECO:0000256" key="11">
    <source>
        <dbReference type="SAM" id="Phobius"/>
    </source>
</evidence>
<keyword evidence="6" id="KW-0378">Hydrolase</keyword>
<evidence type="ECO:0000256" key="8">
    <source>
        <dbReference type="ARBA" id="ARBA00022989"/>
    </source>
</evidence>
<name>A0A9D2CZK7_9FIRM</name>
<dbReference type="GO" id="GO:0004222">
    <property type="term" value="F:metalloendopeptidase activity"/>
    <property type="evidence" value="ECO:0007669"/>
    <property type="project" value="InterPro"/>
</dbReference>
<keyword evidence="9" id="KW-0482">Metalloprotease</keyword>
<keyword evidence="10 11" id="KW-0472">Membrane</keyword>
<protein>
    <submittedName>
        <fullName evidence="13">Site-2 protease family protein</fullName>
    </submittedName>
</protein>
<accession>A0A9D2CZK7</accession>
<feature type="transmembrane region" description="Helical" evidence="11">
    <location>
        <begin position="6"/>
        <end position="30"/>
    </location>
</feature>
<dbReference type="Proteomes" id="UP000824132">
    <property type="component" value="Unassembled WGS sequence"/>
</dbReference>
<keyword evidence="8 11" id="KW-1133">Transmembrane helix</keyword>
<evidence type="ECO:0000256" key="3">
    <source>
        <dbReference type="ARBA" id="ARBA00007931"/>
    </source>
</evidence>
<evidence type="ECO:0000256" key="4">
    <source>
        <dbReference type="ARBA" id="ARBA00022670"/>
    </source>
</evidence>
<evidence type="ECO:0000256" key="6">
    <source>
        <dbReference type="ARBA" id="ARBA00022801"/>
    </source>
</evidence>
<dbReference type="EMBL" id="DXCL01000029">
    <property type="protein sequence ID" value="HIZ03761.1"/>
    <property type="molecule type" value="Genomic_DNA"/>
</dbReference>
<comment type="caution">
    <text evidence="13">The sequence shown here is derived from an EMBL/GenBank/DDBJ whole genome shotgun (WGS) entry which is preliminary data.</text>
</comment>
<evidence type="ECO:0000256" key="1">
    <source>
        <dbReference type="ARBA" id="ARBA00001947"/>
    </source>
</evidence>
<dbReference type="Gene3D" id="2.30.42.10">
    <property type="match status" value="1"/>
</dbReference>
<evidence type="ECO:0000256" key="5">
    <source>
        <dbReference type="ARBA" id="ARBA00022692"/>
    </source>
</evidence>
<dbReference type="GO" id="GO:0016020">
    <property type="term" value="C:membrane"/>
    <property type="evidence" value="ECO:0007669"/>
    <property type="project" value="UniProtKB-SubCell"/>
</dbReference>
<dbReference type="SUPFAM" id="SSF50156">
    <property type="entry name" value="PDZ domain-like"/>
    <property type="match status" value="1"/>
</dbReference>
<gene>
    <name evidence="13" type="ORF">H9727_05690</name>
</gene>
<evidence type="ECO:0000256" key="9">
    <source>
        <dbReference type="ARBA" id="ARBA00023049"/>
    </source>
</evidence>
<proteinExistence type="inferred from homology"/>
<comment type="similarity">
    <text evidence="3">Belongs to the peptidase M50B family.</text>
</comment>
<dbReference type="InterPro" id="IPR004387">
    <property type="entry name" value="Pept_M50_Zn"/>
</dbReference>
<comment type="cofactor">
    <cofactor evidence="1">
        <name>Zn(2+)</name>
        <dbReference type="ChEBI" id="CHEBI:29105"/>
    </cofactor>
</comment>
<reference evidence="13" key="1">
    <citation type="journal article" date="2021" name="PeerJ">
        <title>Extensive microbial diversity within the chicken gut microbiome revealed by metagenomics and culture.</title>
        <authorList>
            <person name="Gilroy R."/>
            <person name="Ravi A."/>
            <person name="Getino M."/>
            <person name="Pursley I."/>
            <person name="Horton D.L."/>
            <person name="Alikhan N.F."/>
            <person name="Baker D."/>
            <person name="Gharbi K."/>
            <person name="Hall N."/>
            <person name="Watson M."/>
            <person name="Adriaenssens E.M."/>
            <person name="Foster-Nyarko E."/>
            <person name="Jarju S."/>
            <person name="Secka A."/>
            <person name="Antonio M."/>
            <person name="Oren A."/>
            <person name="Chaudhuri R.R."/>
            <person name="La Ragione R."/>
            <person name="Hildebrand F."/>
            <person name="Pallen M.J."/>
        </authorList>
    </citation>
    <scope>NUCLEOTIDE SEQUENCE</scope>
    <source>
        <strain evidence="13">CHK187-5294</strain>
    </source>
</reference>
<keyword evidence="4 13" id="KW-0645">Protease</keyword>
<dbReference type="Pfam" id="PF02163">
    <property type="entry name" value="Peptidase_M50"/>
    <property type="match status" value="1"/>
</dbReference>
<dbReference type="PANTHER" id="PTHR42837">
    <property type="entry name" value="REGULATOR OF SIGMA-E PROTEASE RSEP"/>
    <property type="match status" value="1"/>
</dbReference>
<feature type="domain" description="Peptidase M50" evidence="12">
    <location>
        <begin position="20"/>
        <end position="364"/>
    </location>
</feature>
<evidence type="ECO:0000313" key="14">
    <source>
        <dbReference type="Proteomes" id="UP000824132"/>
    </source>
</evidence>
<reference evidence="13" key="2">
    <citation type="submission" date="2021-04" db="EMBL/GenBank/DDBJ databases">
        <authorList>
            <person name="Gilroy R."/>
        </authorList>
    </citation>
    <scope>NUCLEOTIDE SEQUENCE</scope>
    <source>
        <strain evidence="13">CHK187-5294</strain>
    </source>
</reference>
<comment type="subcellular location">
    <subcellularLocation>
        <location evidence="2">Membrane</location>
        <topology evidence="2">Multi-pass membrane protein</topology>
    </subcellularLocation>
</comment>
<dbReference type="GO" id="GO:0006508">
    <property type="term" value="P:proteolysis"/>
    <property type="evidence" value="ECO:0007669"/>
    <property type="project" value="UniProtKB-KW"/>
</dbReference>
<evidence type="ECO:0000313" key="13">
    <source>
        <dbReference type="EMBL" id="HIZ03761.1"/>
    </source>
</evidence>
<feature type="transmembrane region" description="Helical" evidence="11">
    <location>
        <begin position="352"/>
        <end position="372"/>
    </location>
</feature>
<evidence type="ECO:0000259" key="12">
    <source>
        <dbReference type="Pfam" id="PF02163"/>
    </source>
</evidence>
<evidence type="ECO:0000256" key="10">
    <source>
        <dbReference type="ARBA" id="ARBA00023136"/>
    </source>
</evidence>
<feature type="transmembrane region" description="Helical" evidence="11">
    <location>
        <begin position="103"/>
        <end position="127"/>
    </location>
</feature>
<evidence type="ECO:0000256" key="2">
    <source>
        <dbReference type="ARBA" id="ARBA00004141"/>
    </source>
</evidence>
<evidence type="ECO:0000256" key="7">
    <source>
        <dbReference type="ARBA" id="ARBA00022833"/>
    </source>
</evidence>
<organism evidence="13 14">
    <name type="scientific">Candidatus Borkfalkia avistercoris</name>
    <dbReference type="NCBI Taxonomy" id="2838504"/>
    <lineage>
        <taxon>Bacteria</taxon>
        <taxon>Bacillati</taxon>
        <taxon>Bacillota</taxon>
        <taxon>Clostridia</taxon>
        <taxon>Christensenellales</taxon>
        <taxon>Christensenellaceae</taxon>
        <taxon>Candidatus Borkfalkia</taxon>
    </lineage>
</organism>
<dbReference type="PANTHER" id="PTHR42837:SF2">
    <property type="entry name" value="MEMBRANE METALLOPROTEASE ARASP2, CHLOROPLASTIC-RELATED"/>
    <property type="match status" value="1"/>
</dbReference>
<sequence>MFNLLSFSSVMSTIGSVLLALLILLAMITVHEFGHYIAGKIFRFKINEFAIGFGPAVFKHKKKNGEIVSVRCLPLGGFCAFEGEDSDAPHPDAFNNKKPWQRIIVLLAGAFMNYLLALVLLIISFLACGQLLLLTFTEPAEDPAYNEYSLHDRDVIISCEGKDVYLTSDLMDALEGKKQGDLVSFVVSREGEEGRSIQNVSVMLRADADFDDLTDTAPLWEALGVEKQYAEDGENFSYRIYTTSFKGFGFFESIGRSFTYSFRIGGTIFKVLGQLLTGDLGLSAFGGPVSTIKLTSQIASRSVQQFLEISAFIGVNLAVFNLLPIPALDGSKVIFTAIEWVRGKPINRKVEAVIHAVGFVLLLGFAVLVDILQLF</sequence>